<keyword evidence="2" id="KW-1185">Reference proteome</keyword>
<protein>
    <recommendedName>
        <fullName evidence="3">N-acetyltransferase domain-containing protein</fullName>
    </recommendedName>
</protein>
<dbReference type="RefSeq" id="WP_111740364.1">
    <property type="nucleotide sequence ID" value="NZ_LR698987.1"/>
</dbReference>
<accession>A0A2X4UYS0</accession>
<name>A0A2X4UYS0_9GAMM</name>
<dbReference type="SUPFAM" id="SSF55729">
    <property type="entry name" value="Acyl-CoA N-acyltransferases (Nat)"/>
    <property type="match status" value="1"/>
</dbReference>
<sequence>MSAQNELNQLNEKADPIRYLRATLEDYADILTVAEPFYPESNGQNQDRGFLDKRFTAPMLASINDRLGLLIAKDQNQTLLGFLGLSPFSAGSPSPVVDAMLKALSISRAPLPFIFGPVCVAESASGRGVFKGLYAEMWHFLPSTLYQTGFAFINEKNQKSLDVHRNALGAEVVDSFSHSSERYFVIRYIRPA</sequence>
<dbReference type="Proteomes" id="UP000249005">
    <property type="component" value="Chromosome 1"/>
</dbReference>
<evidence type="ECO:0000313" key="1">
    <source>
        <dbReference type="EMBL" id="SQI40968.1"/>
    </source>
</evidence>
<dbReference type="EMBL" id="LS483470">
    <property type="protein sequence ID" value="SQI40968.1"/>
    <property type="molecule type" value="Genomic_DNA"/>
</dbReference>
<organism evidence="1 2">
    <name type="scientific">Leminorella richardii</name>
    <dbReference type="NCBI Taxonomy" id="158841"/>
    <lineage>
        <taxon>Bacteria</taxon>
        <taxon>Pseudomonadati</taxon>
        <taxon>Pseudomonadota</taxon>
        <taxon>Gammaproteobacteria</taxon>
        <taxon>Enterobacterales</taxon>
        <taxon>Budviciaceae</taxon>
        <taxon>Leminorella</taxon>
    </lineage>
</organism>
<dbReference type="AlphaFoldDB" id="A0A2X4UYS0"/>
<dbReference type="KEGG" id="lri:NCTC12151_01839"/>
<gene>
    <name evidence="1" type="ORF">NCTC12151_01839</name>
</gene>
<evidence type="ECO:0000313" key="2">
    <source>
        <dbReference type="Proteomes" id="UP000249005"/>
    </source>
</evidence>
<proteinExistence type="predicted"/>
<dbReference type="Gene3D" id="3.40.630.30">
    <property type="match status" value="1"/>
</dbReference>
<dbReference type="InterPro" id="IPR016181">
    <property type="entry name" value="Acyl_CoA_acyltransferase"/>
</dbReference>
<reference evidence="1 2" key="1">
    <citation type="submission" date="2018-06" db="EMBL/GenBank/DDBJ databases">
        <authorList>
            <consortium name="Pathogen Informatics"/>
            <person name="Doyle S."/>
        </authorList>
    </citation>
    <scope>NUCLEOTIDE SEQUENCE [LARGE SCALE GENOMIC DNA]</scope>
    <source>
        <strain evidence="1 2">NCTC12151</strain>
    </source>
</reference>
<dbReference type="OrthoDB" id="5109343at2"/>
<evidence type="ECO:0008006" key="3">
    <source>
        <dbReference type="Google" id="ProtNLM"/>
    </source>
</evidence>